<evidence type="ECO:0000256" key="1">
    <source>
        <dbReference type="SAM" id="Phobius"/>
    </source>
</evidence>
<comment type="caution">
    <text evidence="3">The sequence shown here is derived from an EMBL/GenBank/DDBJ whole genome shotgun (WGS) entry which is preliminary data.</text>
</comment>
<keyword evidence="1" id="KW-1133">Transmembrane helix</keyword>
<gene>
    <name evidence="2" type="ORF">KCU76_g14553</name>
    <name evidence="3" type="ORF">KCU98_g11566</name>
</gene>
<dbReference type="Proteomes" id="UP000779574">
    <property type="component" value="Unassembled WGS sequence"/>
</dbReference>
<keyword evidence="4" id="KW-1185">Reference proteome</keyword>
<dbReference type="EMBL" id="JAHFXS010001873">
    <property type="protein sequence ID" value="KAG9975103.1"/>
    <property type="molecule type" value="Genomic_DNA"/>
</dbReference>
<keyword evidence="1" id="KW-0812">Transmembrane</keyword>
<organism evidence="3 4">
    <name type="scientific">Aureobasidium melanogenum</name>
    <name type="common">Aureobasidium pullulans var. melanogenum</name>
    <dbReference type="NCBI Taxonomy" id="46634"/>
    <lineage>
        <taxon>Eukaryota</taxon>
        <taxon>Fungi</taxon>
        <taxon>Dikarya</taxon>
        <taxon>Ascomycota</taxon>
        <taxon>Pezizomycotina</taxon>
        <taxon>Dothideomycetes</taxon>
        <taxon>Dothideomycetidae</taxon>
        <taxon>Dothideales</taxon>
        <taxon>Saccotheciaceae</taxon>
        <taxon>Aureobasidium</taxon>
    </lineage>
</organism>
<keyword evidence="1" id="KW-0472">Membrane</keyword>
<reference evidence="3" key="2">
    <citation type="submission" date="2021-08" db="EMBL/GenBank/DDBJ databases">
        <authorList>
            <person name="Gostincar C."/>
            <person name="Sun X."/>
            <person name="Song Z."/>
            <person name="Gunde-Cimerman N."/>
        </authorList>
    </citation>
    <scope>NUCLEOTIDE SEQUENCE</scope>
    <source>
        <strain evidence="3">EXF-9298</strain>
        <strain evidence="2">EXF-9911</strain>
    </source>
</reference>
<dbReference type="Proteomes" id="UP000729357">
    <property type="component" value="Unassembled WGS sequence"/>
</dbReference>
<feature type="non-terminal residue" evidence="3">
    <location>
        <position position="114"/>
    </location>
</feature>
<proteinExistence type="predicted"/>
<name>A0A9P8FK79_AURME</name>
<dbReference type="OrthoDB" id="3910854at2759"/>
<sequence>MLPISDYPSSHDLISAMKTTLSLVFHILASIGAATLCTLTELWDELFGVKPLFSVYIGSVDAIVLGELLNGIKTFILPPKKLKWWETEEFHAALGLLMLLLATWGLKCFLRRRR</sequence>
<accession>A0A9P8FK79</accession>
<dbReference type="EMBL" id="JAHFXF010000886">
    <property type="protein sequence ID" value="KAG9681367.1"/>
    <property type="molecule type" value="Genomic_DNA"/>
</dbReference>
<evidence type="ECO:0000313" key="2">
    <source>
        <dbReference type="EMBL" id="KAG9681367.1"/>
    </source>
</evidence>
<evidence type="ECO:0000313" key="4">
    <source>
        <dbReference type="Proteomes" id="UP000729357"/>
    </source>
</evidence>
<feature type="transmembrane region" description="Helical" evidence="1">
    <location>
        <begin position="20"/>
        <end position="40"/>
    </location>
</feature>
<evidence type="ECO:0000313" key="3">
    <source>
        <dbReference type="EMBL" id="KAG9975103.1"/>
    </source>
</evidence>
<protein>
    <submittedName>
        <fullName evidence="3">Uncharacterized protein</fullName>
    </submittedName>
</protein>
<dbReference type="AlphaFoldDB" id="A0A9P8FK79"/>
<reference evidence="3" key="1">
    <citation type="journal article" date="2021" name="J Fungi (Basel)">
        <title>Virulence traits and population genomics of the black yeast Aureobasidium melanogenum.</title>
        <authorList>
            <person name="Cernosa A."/>
            <person name="Sun X."/>
            <person name="Gostincar C."/>
            <person name="Fang C."/>
            <person name="Gunde-Cimerman N."/>
            <person name="Song Z."/>
        </authorList>
    </citation>
    <scope>NUCLEOTIDE SEQUENCE</scope>
    <source>
        <strain evidence="3">EXF-9298</strain>
        <strain evidence="2">EXF-9911</strain>
    </source>
</reference>
<feature type="transmembrane region" description="Helical" evidence="1">
    <location>
        <begin position="92"/>
        <end position="110"/>
    </location>
</feature>